<dbReference type="HAMAP" id="MF_00835">
    <property type="entry name" value="BioC"/>
    <property type="match status" value="1"/>
</dbReference>
<evidence type="ECO:0000256" key="4">
    <source>
        <dbReference type="ARBA" id="ARBA00012327"/>
    </source>
</evidence>
<evidence type="ECO:0000256" key="5">
    <source>
        <dbReference type="ARBA" id="ARBA00022603"/>
    </source>
</evidence>
<evidence type="ECO:0000256" key="7">
    <source>
        <dbReference type="ARBA" id="ARBA00022691"/>
    </source>
</evidence>
<dbReference type="InterPro" id="IPR029063">
    <property type="entry name" value="SAM-dependent_MTases_sf"/>
</dbReference>
<reference evidence="11" key="1">
    <citation type="submission" date="2020-12" db="EMBL/GenBank/DDBJ databases">
        <title>Marinomonas arctica sp. nov., a psychrotolerant bacterium isolated from the Arctic.</title>
        <authorList>
            <person name="Zhang Y."/>
        </authorList>
    </citation>
    <scope>NUCLEOTIDE SEQUENCE</scope>
    <source>
        <strain evidence="11">C1424</strain>
    </source>
</reference>
<dbReference type="GO" id="GO:0008757">
    <property type="term" value="F:S-adenosylmethionine-dependent methyltransferase activity"/>
    <property type="evidence" value="ECO:0007669"/>
    <property type="project" value="InterPro"/>
</dbReference>
<gene>
    <name evidence="9 11" type="primary">bioC</name>
    <name evidence="11" type="ORF">I8J31_03875</name>
</gene>
<dbReference type="PANTHER" id="PTHR44942">
    <property type="entry name" value="METHYLTRANSF_11 DOMAIN-CONTAINING PROTEIN"/>
    <property type="match status" value="1"/>
</dbReference>
<comment type="pathway">
    <text evidence="2 9">Cofactor biosynthesis; biotin biosynthesis.</text>
</comment>
<keyword evidence="5 9" id="KW-0489">Methyltransferase</keyword>
<dbReference type="GO" id="GO:0010340">
    <property type="term" value="F:carboxyl-O-methyltransferase activity"/>
    <property type="evidence" value="ECO:0007669"/>
    <property type="project" value="UniProtKB-UniRule"/>
</dbReference>
<keyword evidence="8 9" id="KW-0093">Biotin biosynthesis</keyword>
<comment type="function">
    <text evidence="9">Converts the free carboxyl group of a malonyl-thioester to its methyl ester by transfer of a methyl group from S-adenosyl-L-methionine (SAM). It allows to synthesize pimeloyl-ACP via the fatty acid synthetic pathway.</text>
</comment>
<keyword evidence="7 9" id="KW-0949">S-adenosyl-L-methionine</keyword>
<dbReference type="InterPro" id="IPR013216">
    <property type="entry name" value="Methyltransf_11"/>
</dbReference>
<evidence type="ECO:0000256" key="8">
    <source>
        <dbReference type="ARBA" id="ARBA00022756"/>
    </source>
</evidence>
<proteinExistence type="inferred from homology"/>
<dbReference type="GO" id="GO:0102130">
    <property type="term" value="F:malonyl-CoA methyltransferase activity"/>
    <property type="evidence" value="ECO:0007669"/>
    <property type="project" value="UniProtKB-EC"/>
</dbReference>
<dbReference type="InterPro" id="IPR051052">
    <property type="entry name" value="Diverse_substrate_MTase"/>
</dbReference>
<organism evidence="11 12">
    <name type="scientific">Marinomonas transparens</name>
    <dbReference type="NCBI Taxonomy" id="2795388"/>
    <lineage>
        <taxon>Bacteria</taxon>
        <taxon>Pseudomonadati</taxon>
        <taxon>Pseudomonadota</taxon>
        <taxon>Gammaproteobacteria</taxon>
        <taxon>Oceanospirillales</taxon>
        <taxon>Oceanospirillaceae</taxon>
        <taxon>Marinomonas</taxon>
    </lineage>
</organism>
<evidence type="ECO:0000256" key="3">
    <source>
        <dbReference type="ARBA" id="ARBA00008361"/>
    </source>
</evidence>
<dbReference type="PANTHER" id="PTHR44942:SF4">
    <property type="entry name" value="METHYLTRANSFERASE TYPE 11 DOMAIN-CONTAINING PROTEIN"/>
    <property type="match status" value="1"/>
</dbReference>
<name>A0A934N1L4_9GAMM</name>
<protein>
    <recommendedName>
        <fullName evidence="4 9">Malonyl-[acyl-carrier protein] O-methyltransferase</fullName>
        <shortName evidence="9">Malonyl-ACP O-methyltransferase</shortName>
        <ecNumber evidence="4 9">2.1.1.197</ecNumber>
    </recommendedName>
    <alternativeName>
        <fullName evidence="9">Biotin synthesis protein BioC</fullName>
    </alternativeName>
</protein>
<comment type="similarity">
    <text evidence="3 9">Belongs to the methyltransferase superfamily.</text>
</comment>
<dbReference type="GO" id="GO:0032259">
    <property type="term" value="P:methylation"/>
    <property type="evidence" value="ECO:0007669"/>
    <property type="project" value="UniProtKB-KW"/>
</dbReference>
<accession>A0A934N1L4</accession>
<dbReference type="Gene3D" id="3.40.50.150">
    <property type="entry name" value="Vaccinia Virus protein VP39"/>
    <property type="match status" value="1"/>
</dbReference>
<evidence type="ECO:0000256" key="2">
    <source>
        <dbReference type="ARBA" id="ARBA00004746"/>
    </source>
</evidence>
<evidence type="ECO:0000313" key="11">
    <source>
        <dbReference type="EMBL" id="MBJ7536813.1"/>
    </source>
</evidence>
<dbReference type="GO" id="GO:0009102">
    <property type="term" value="P:biotin biosynthetic process"/>
    <property type="evidence" value="ECO:0007669"/>
    <property type="project" value="UniProtKB-UniRule"/>
</dbReference>
<dbReference type="NCBIfam" id="TIGR02072">
    <property type="entry name" value="BioC"/>
    <property type="match status" value="1"/>
</dbReference>
<evidence type="ECO:0000259" key="10">
    <source>
        <dbReference type="Pfam" id="PF08241"/>
    </source>
</evidence>
<dbReference type="Proteomes" id="UP000628710">
    <property type="component" value="Unassembled WGS sequence"/>
</dbReference>
<keyword evidence="6 9" id="KW-0808">Transferase</keyword>
<evidence type="ECO:0000313" key="12">
    <source>
        <dbReference type="Proteomes" id="UP000628710"/>
    </source>
</evidence>
<evidence type="ECO:0000256" key="6">
    <source>
        <dbReference type="ARBA" id="ARBA00022679"/>
    </source>
</evidence>
<comment type="caution">
    <text evidence="11">The sequence shown here is derived from an EMBL/GenBank/DDBJ whole genome shotgun (WGS) entry which is preliminary data.</text>
</comment>
<feature type="domain" description="Methyltransferase type 11" evidence="10">
    <location>
        <begin position="54"/>
        <end position="150"/>
    </location>
</feature>
<sequence>MPITPDTPLFDYKQRVAKRFDRASHSYDAYAHFQKKVLGRLVGLLPVEKASSIVDLGAGTGKALNVLSEKLNPDHCVVLDLSCQMLAVARTKAPKTLNATYVCADAEALPFANESFDLIFSSLAIQWCLTPEALFKELNRVVKPGGYVVFSTLSQNSMPEIRRAWQGLDDDEHHHHYIAHDSLLAVISQCGFTASYSELTNMVMWFDSPEDAIYSLKKVGASFISPSPRGAVSASKWRAFLDQYEHQRGECGIPLSYQVAFVVMQKPLE</sequence>
<dbReference type="AlphaFoldDB" id="A0A934N1L4"/>
<dbReference type="Pfam" id="PF08241">
    <property type="entry name" value="Methyltransf_11"/>
    <property type="match status" value="1"/>
</dbReference>
<dbReference type="EMBL" id="JAEMNX010000002">
    <property type="protein sequence ID" value="MBJ7536813.1"/>
    <property type="molecule type" value="Genomic_DNA"/>
</dbReference>
<dbReference type="EC" id="2.1.1.197" evidence="4 9"/>
<keyword evidence="12" id="KW-1185">Reference proteome</keyword>
<evidence type="ECO:0000256" key="1">
    <source>
        <dbReference type="ARBA" id="ARBA00000852"/>
    </source>
</evidence>
<evidence type="ECO:0000256" key="9">
    <source>
        <dbReference type="HAMAP-Rule" id="MF_00835"/>
    </source>
</evidence>
<dbReference type="RefSeq" id="WP_199466977.1">
    <property type="nucleotide sequence ID" value="NZ_JAEMNX010000002.1"/>
</dbReference>
<dbReference type="SUPFAM" id="SSF53335">
    <property type="entry name" value="S-adenosyl-L-methionine-dependent methyltransferases"/>
    <property type="match status" value="1"/>
</dbReference>
<comment type="catalytic activity">
    <reaction evidence="1 9">
        <text>malonyl-[ACP] + S-adenosyl-L-methionine = malonyl-[ACP] methyl ester + S-adenosyl-L-homocysteine</text>
        <dbReference type="Rhea" id="RHEA:17105"/>
        <dbReference type="Rhea" id="RHEA-COMP:9623"/>
        <dbReference type="Rhea" id="RHEA-COMP:9954"/>
        <dbReference type="ChEBI" id="CHEBI:57856"/>
        <dbReference type="ChEBI" id="CHEBI:59789"/>
        <dbReference type="ChEBI" id="CHEBI:78449"/>
        <dbReference type="ChEBI" id="CHEBI:78845"/>
        <dbReference type="EC" id="2.1.1.197"/>
    </reaction>
</comment>
<dbReference type="InterPro" id="IPR011814">
    <property type="entry name" value="BioC"/>
</dbReference>
<dbReference type="CDD" id="cd02440">
    <property type="entry name" value="AdoMet_MTases"/>
    <property type="match status" value="1"/>
</dbReference>